<dbReference type="GO" id="GO:0043856">
    <property type="term" value="F:anti-sigma factor antagonist activity"/>
    <property type="evidence" value="ECO:0007669"/>
    <property type="project" value="InterPro"/>
</dbReference>
<dbReference type="PANTHER" id="PTHR33495:SF2">
    <property type="entry name" value="ANTI-SIGMA FACTOR ANTAGONIST TM_1081-RELATED"/>
    <property type="match status" value="1"/>
</dbReference>
<dbReference type="InterPro" id="IPR003658">
    <property type="entry name" value="Anti-sigma_ant"/>
</dbReference>
<evidence type="ECO:0000313" key="5">
    <source>
        <dbReference type="Proteomes" id="UP000585638"/>
    </source>
</evidence>
<feature type="domain" description="STAS" evidence="3">
    <location>
        <begin position="15"/>
        <end position="123"/>
    </location>
</feature>
<dbReference type="InterPro" id="IPR036513">
    <property type="entry name" value="STAS_dom_sf"/>
</dbReference>
<protein>
    <recommendedName>
        <fullName evidence="2">Anti-sigma factor antagonist</fullName>
    </recommendedName>
</protein>
<organism evidence="4 5">
    <name type="scientific">Kutzneria kofuensis</name>
    <dbReference type="NCBI Taxonomy" id="103725"/>
    <lineage>
        <taxon>Bacteria</taxon>
        <taxon>Bacillati</taxon>
        <taxon>Actinomycetota</taxon>
        <taxon>Actinomycetes</taxon>
        <taxon>Pseudonocardiales</taxon>
        <taxon>Pseudonocardiaceae</taxon>
        <taxon>Kutzneria</taxon>
    </lineage>
</organism>
<dbReference type="NCBIfam" id="TIGR00377">
    <property type="entry name" value="ant_ant_sig"/>
    <property type="match status" value="1"/>
</dbReference>
<dbReference type="Proteomes" id="UP000585638">
    <property type="component" value="Unassembled WGS sequence"/>
</dbReference>
<dbReference type="PROSITE" id="PS50801">
    <property type="entry name" value="STAS"/>
    <property type="match status" value="1"/>
</dbReference>
<proteinExistence type="inferred from homology"/>
<comment type="caution">
    <text evidence="4">The sequence shown here is derived from an EMBL/GenBank/DDBJ whole genome shotgun (WGS) entry which is preliminary data.</text>
</comment>
<keyword evidence="5" id="KW-1185">Reference proteome</keyword>
<dbReference type="CDD" id="cd07043">
    <property type="entry name" value="STAS_anti-anti-sigma_factors"/>
    <property type="match status" value="1"/>
</dbReference>
<evidence type="ECO:0000256" key="1">
    <source>
        <dbReference type="ARBA" id="ARBA00009013"/>
    </source>
</evidence>
<dbReference type="PANTHER" id="PTHR33495">
    <property type="entry name" value="ANTI-SIGMA FACTOR ANTAGONIST TM_1081-RELATED-RELATED"/>
    <property type="match status" value="1"/>
</dbReference>
<dbReference type="EMBL" id="JACHIR010000001">
    <property type="protein sequence ID" value="MBB5896141.1"/>
    <property type="molecule type" value="Genomic_DNA"/>
</dbReference>
<name>A0A7W9KP49_9PSEU</name>
<evidence type="ECO:0000256" key="2">
    <source>
        <dbReference type="RuleBase" id="RU003749"/>
    </source>
</evidence>
<accession>A0A7W9KP49</accession>
<dbReference type="AlphaFoldDB" id="A0A7W9KP49"/>
<evidence type="ECO:0000259" key="3">
    <source>
        <dbReference type="PROSITE" id="PS50801"/>
    </source>
</evidence>
<dbReference type="RefSeq" id="WP_184867843.1">
    <property type="nucleotide sequence ID" value="NZ_BAAAWY010000023.1"/>
</dbReference>
<dbReference type="SUPFAM" id="SSF52091">
    <property type="entry name" value="SpoIIaa-like"/>
    <property type="match status" value="1"/>
</dbReference>
<dbReference type="Pfam" id="PF01740">
    <property type="entry name" value="STAS"/>
    <property type="match status" value="1"/>
</dbReference>
<comment type="similarity">
    <text evidence="1 2">Belongs to the anti-sigma-factor antagonist family.</text>
</comment>
<dbReference type="InterPro" id="IPR002645">
    <property type="entry name" value="STAS_dom"/>
</dbReference>
<dbReference type="Gene3D" id="3.30.750.24">
    <property type="entry name" value="STAS domain"/>
    <property type="match status" value="1"/>
</dbReference>
<reference evidence="4 5" key="1">
    <citation type="submission" date="2020-08" db="EMBL/GenBank/DDBJ databases">
        <title>Sequencing the genomes of 1000 actinobacteria strains.</title>
        <authorList>
            <person name="Klenk H.-P."/>
        </authorList>
    </citation>
    <scope>NUCLEOTIDE SEQUENCE [LARGE SCALE GENOMIC DNA]</scope>
    <source>
        <strain evidence="4 5">DSM 43851</strain>
    </source>
</reference>
<gene>
    <name evidence="4" type="ORF">BJ998_007337</name>
</gene>
<evidence type="ECO:0000313" key="4">
    <source>
        <dbReference type="EMBL" id="MBB5896141.1"/>
    </source>
</evidence>
<sequence>MRDHSRLPRCWSPPLRVTVEHRGRMCLVRVSGEVDAFSANQLAQPIWRELAELPDVLVLDLLHVTFFGAAGVRLALQIRQAAENVEADLRLLGTETIVRPLELTGLGRLFRVHATLAEAAAALG</sequence>